<evidence type="ECO:0000313" key="10">
    <source>
        <dbReference type="Proteomes" id="UP001272716"/>
    </source>
</evidence>
<name>A0ABD5HRA8_BACTU</name>
<evidence type="ECO:0000259" key="7">
    <source>
        <dbReference type="SMART" id="SM00148"/>
    </source>
</evidence>
<keyword evidence="4" id="KW-0443">Lipid metabolism</keyword>
<dbReference type="PANTHER" id="PTHR13593">
    <property type="match status" value="1"/>
</dbReference>
<dbReference type="PANTHER" id="PTHR13593:SF113">
    <property type="entry name" value="SI:DKEY-266F7.9"/>
    <property type="match status" value="1"/>
</dbReference>
<evidence type="ECO:0000313" key="9">
    <source>
        <dbReference type="EMBL" id="MDW9207481.1"/>
    </source>
</evidence>
<dbReference type="InterPro" id="IPR035992">
    <property type="entry name" value="Ricin_B-like_lectins"/>
</dbReference>
<dbReference type="PROSITE" id="PS50007">
    <property type="entry name" value="PIPLC_X_DOMAIN"/>
    <property type="match status" value="1"/>
</dbReference>
<keyword evidence="4" id="KW-0442">Lipid degradation</keyword>
<dbReference type="SMART" id="SM00148">
    <property type="entry name" value="PLCXc"/>
    <property type="match status" value="1"/>
</dbReference>
<dbReference type="GO" id="GO:0016042">
    <property type="term" value="P:lipid catabolic process"/>
    <property type="evidence" value="ECO:0007669"/>
    <property type="project" value="UniProtKB-KW"/>
</dbReference>
<evidence type="ECO:0000256" key="3">
    <source>
        <dbReference type="ARBA" id="ARBA00019758"/>
    </source>
</evidence>
<dbReference type="SUPFAM" id="SSF51695">
    <property type="entry name" value="PLC-like phosphodiesterases"/>
    <property type="match status" value="1"/>
</dbReference>
<dbReference type="Gene3D" id="3.20.20.190">
    <property type="entry name" value="Phosphatidylinositol (PI) phosphodiesterase"/>
    <property type="match status" value="1"/>
</dbReference>
<comment type="caution">
    <text evidence="9">The sequence shown here is derived from an EMBL/GenBank/DDBJ whole genome shotgun (WGS) entry which is preliminary data.</text>
</comment>
<evidence type="ECO:0000256" key="5">
    <source>
        <dbReference type="ARBA" id="ARBA00030474"/>
    </source>
</evidence>
<evidence type="ECO:0000256" key="2">
    <source>
        <dbReference type="ARBA" id="ARBA00012581"/>
    </source>
</evidence>
<dbReference type="Gene3D" id="2.80.10.50">
    <property type="match status" value="1"/>
</dbReference>
<dbReference type="InterPro" id="IPR000909">
    <property type="entry name" value="PLipase_C_PInositol-sp_X_dom"/>
</dbReference>
<dbReference type="RefSeq" id="WP_000358225.1">
    <property type="nucleotide sequence ID" value="NZ_JAWQCK010000001.1"/>
</dbReference>
<proteinExistence type="predicted"/>
<evidence type="ECO:0000259" key="8">
    <source>
        <dbReference type="SMART" id="SM00458"/>
    </source>
</evidence>
<dbReference type="PROSITE" id="PS50231">
    <property type="entry name" value="RICIN_B_LECTIN"/>
    <property type="match status" value="1"/>
</dbReference>
<sequence length="708" mass="80470">MDKKELESSHDYEKSTDTLTTTDKGFWYDSSRPTSNMDWMKYLPGTTKISELSIPGTHGSIALHGKTDFDEDLVRNQRMNIFTQLEAGNRFLDIRARRTGSSFAMHHGAFYQKIMFGDVLNQVQSFLRTYPYETVLMRLKEEHDAESGAKSFEEIFKRYKNDYSTLFWTPTSQNPTLDVIRGKIVLLQDFSASQNFGIQYSSLNIQDQYDVTGSSTPDAMYSKWTAVKNHLTRANSNKEQIYLNYLSGTGGSSAITKGTYPWFVASGYHFRESDSGARMIQEHRTDKWPDFPRGYYGQPMYGGTNVLTAKFIPELNLSHVGIIAADFPGAHLINNVIKLNDRLATGDIRYIRLEGTQLKIGFQGTSYLQKRYVINNNGGYAAELTRGTAYYSSIRKTDFGHELTYSAPLFTGDKVDVYLDQNAQRTLLQSYEVKIENASGEVRISDGTYIIKSRLSGATNKALDLITDSSVGTLSNVHLWSYNNQLNAEWHFIYEEEKKAYTVWNSRRPGLVMAWNDYGDGWNVFGTPFERDKDEHYWKVKRTSKGYATLVNLKKRNGKEVVLDVEGGGTSDGTNIMVYERSEAKPQQDFKLIARQKDRKVSINSYYVPQSGQKNRSSNNFSLSGLKGANVRVEIHGDGESVLSFRIMRDKSNDTDPTIWSNVNHGSILFVPTTNVDRLYIANPNPNNYNGYGRSRSFTVVFYTLPNQ</sequence>
<protein>
    <recommendedName>
        <fullName evidence="3">1-phosphatidylinositol phosphodiesterase</fullName>
        <ecNumber evidence="2">4.6.1.13</ecNumber>
    </recommendedName>
    <alternativeName>
        <fullName evidence="5">Phosphatidylinositol diacylglycerol-lyase</fullName>
    </alternativeName>
    <alternativeName>
        <fullName evidence="6">Phosphatidylinositol-specific phospholipase C</fullName>
    </alternativeName>
</protein>
<dbReference type="SMART" id="SM00458">
    <property type="entry name" value="RICIN"/>
    <property type="match status" value="1"/>
</dbReference>
<evidence type="ECO:0000256" key="4">
    <source>
        <dbReference type="ARBA" id="ARBA00022963"/>
    </source>
</evidence>
<dbReference type="EMBL" id="JAWQCK010000001">
    <property type="protein sequence ID" value="MDW9207481.1"/>
    <property type="molecule type" value="Genomic_DNA"/>
</dbReference>
<gene>
    <name evidence="9" type="ORF">BTTOUR_01435</name>
</gene>
<dbReference type="Pfam" id="PF00388">
    <property type="entry name" value="PI-PLC-X"/>
    <property type="match status" value="1"/>
</dbReference>
<reference evidence="9 10" key="1">
    <citation type="submission" date="2023-10" db="EMBL/GenBank/DDBJ databases">
        <title>Draft Genome Sequence of Bacillus thuringiensis serovar. toumanoffi 4059: Identification of a Novel Cry Protein Candidate.</title>
        <authorList>
            <person name="Murdoch R.W."/>
            <person name="Gemler B."/>
            <person name="Heater B.S."/>
        </authorList>
    </citation>
    <scope>NUCLEOTIDE SEQUENCE [LARGE SCALE GENOMIC DNA]</scope>
    <source>
        <strain evidence="9 10">4059</strain>
    </source>
</reference>
<comment type="catalytic activity">
    <reaction evidence="1">
        <text>a 1,2-diacyl-sn-glycero-3-phospho-(1D-myo-inositol) = 1D-myo-inositol 1,2-cyclic phosphate + a 1,2-diacyl-sn-glycerol</text>
        <dbReference type="Rhea" id="RHEA:17093"/>
        <dbReference type="ChEBI" id="CHEBI:17815"/>
        <dbReference type="ChEBI" id="CHEBI:57880"/>
        <dbReference type="ChEBI" id="CHEBI:58484"/>
        <dbReference type="EC" id="4.6.1.13"/>
    </reaction>
</comment>
<dbReference type="InterPro" id="IPR017946">
    <property type="entry name" value="PLC-like_Pdiesterase_TIM-brl"/>
</dbReference>
<dbReference type="SUPFAM" id="SSF50370">
    <property type="entry name" value="Ricin B-like lectins"/>
    <property type="match status" value="1"/>
</dbReference>
<evidence type="ECO:0000256" key="6">
    <source>
        <dbReference type="ARBA" id="ARBA00030782"/>
    </source>
</evidence>
<dbReference type="InterPro" id="IPR000772">
    <property type="entry name" value="Ricin_B_lectin"/>
</dbReference>
<dbReference type="GO" id="GO:0004436">
    <property type="term" value="F:phosphatidylinositol diacylglycerol-lyase activity"/>
    <property type="evidence" value="ECO:0007669"/>
    <property type="project" value="UniProtKB-EC"/>
</dbReference>
<dbReference type="Proteomes" id="UP001272716">
    <property type="component" value="Unassembled WGS sequence"/>
</dbReference>
<dbReference type="CDD" id="cd23445">
    <property type="entry name" value="beta-trefoil_Ricin_HA17-like"/>
    <property type="match status" value="1"/>
</dbReference>
<evidence type="ECO:0000256" key="1">
    <source>
        <dbReference type="ARBA" id="ARBA00001316"/>
    </source>
</evidence>
<dbReference type="AlphaFoldDB" id="A0ABD5HRA8"/>
<organism evidence="9 10">
    <name type="scientific">Bacillus thuringiensis serovar toumanoffi</name>
    <dbReference type="NCBI Taxonomy" id="180862"/>
    <lineage>
        <taxon>Bacteria</taxon>
        <taxon>Bacillati</taxon>
        <taxon>Bacillota</taxon>
        <taxon>Bacilli</taxon>
        <taxon>Bacillales</taxon>
        <taxon>Bacillaceae</taxon>
        <taxon>Bacillus</taxon>
        <taxon>Bacillus cereus group</taxon>
    </lineage>
</organism>
<dbReference type="InterPro" id="IPR051057">
    <property type="entry name" value="PI-PLC_domain"/>
</dbReference>
<dbReference type="EC" id="4.6.1.13" evidence="2"/>
<dbReference type="CDD" id="cd08586">
    <property type="entry name" value="PI-PLCc_BcPLC_like"/>
    <property type="match status" value="1"/>
</dbReference>
<feature type="domain" description="Phosphatidylinositol-specific phospholipase C X" evidence="7">
    <location>
        <begin position="49"/>
        <end position="189"/>
    </location>
</feature>
<accession>A0ABD5HRA8</accession>
<keyword evidence="9" id="KW-0456">Lyase</keyword>
<feature type="domain" description="Ricin B lectin" evidence="8">
    <location>
        <begin position="447"/>
        <end position="593"/>
    </location>
</feature>